<dbReference type="PANTHER" id="PTHR43434:SF26">
    <property type="entry name" value="PYROPHOSPHATASE PPAX"/>
    <property type="match status" value="1"/>
</dbReference>
<evidence type="ECO:0000313" key="1">
    <source>
        <dbReference type="EMBL" id="MPN41595.1"/>
    </source>
</evidence>
<dbReference type="GO" id="GO:0008967">
    <property type="term" value="F:phosphoglycolate phosphatase activity"/>
    <property type="evidence" value="ECO:0007669"/>
    <property type="project" value="TreeGrafter"/>
</dbReference>
<dbReference type="GO" id="GO:0004427">
    <property type="term" value="F:inorganic diphosphate phosphatase activity"/>
    <property type="evidence" value="ECO:0007669"/>
    <property type="project" value="UniProtKB-EC"/>
</dbReference>
<dbReference type="Pfam" id="PF13419">
    <property type="entry name" value="HAD_2"/>
    <property type="match status" value="1"/>
</dbReference>
<dbReference type="InterPro" id="IPR050155">
    <property type="entry name" value="HAD-like_hydrolase_sf"/>
</dbReference>
<proteinExistence type="predicted"/>
<protein>
    <submittedName>
        <fullName evidence="1">Pyrophosphatase PpaX</fullName>
        <ecNumber evidence="1">3.6.1.1</ecNumber>
    </submittedName>
</protein>
<accession>A0A645HRC2</accession>
<dbReference type="EC" id="3.6.1.1" evidence="1"/>
<comment type="caution">
    <text evidence="1">The sequence shown here is derived from an EMBL/GenBank/DDBJ whole genome shotgun (WGS) entry which is preliminary data.</text>
</comment>
<reference evidence="1" key="1">
    <citation type="submission" date="2019-08" db="EMBL/GenBank/DDBJ databases">
        <authorList>
            <person name="Kucharzyk K."/>
            <person name="Murdoch R.W."/>
            <person name="Higgins S."/>
            <person name="Loffler F."/>
        </authorList>
    </citation>
    <scope>NUCLEOTIDE SEQUENCE</scope>
</reference>
<organism evidence="1">
    <name type="scientific">bioreactor metagenome</name>
    <dbReference type="NCBI Taxonomy" id="1076179"/>
    <lineage>
        <taxon>unclassified sequences</taxon>
        <taxon>metagenomes</taxon>
        <taxon>ecological metagenomes</taxon>
    </lineage>
</organism>
<sequence length="85" mass="9774">MYVCEEDTKIHKPQPEPLLEAMRQLNIQPEETIYVGDSPFDILCAHGAKVRSAAVSWSNYPPETWDEVKPTYRISRLNELLTLLS</sequence>
<dbReference type="EMBL" id="VSSQ01098756">
    <property type="protein sequence ID" value="MPN41595.1"/>
    <property type="molecule type" value="Genomic_DNA"/>
</dbReference>
<dbReference type="InterPro" id="IPR036412">
    <property type="entry name" value="HAD-like_sf"/>
</dbReference>
<dbReference type="InterPro" id="IPR041492">
    <property type="entry name" value="HAD_2"/>
</dbReference>
<dbReference type="GO" id="GO:0006281">
    <property type="term" value="P:DNA repair"/>
    <property type="evidence" value="ECO:0007669"/>
    <property type="project" value="TreeGrafter"/>
</dbReference>
<dbReference type="GO" id="GO:0005829">
    <property type="term" value="C:cytosol"/>
    <property type="evidence" value="ECO:0007669"/>
    <property type="project" value="TreeGrafter"/>
</dbReference>
<dbReference type="SUPFAM" id="SSF56784">
    <property type="entry name" value="HAD-like"/>
    <property type="match status" value="1"/>
</dbReference>
<gene>
    <name evidence="1" type="primary">ppaX_21</name>
    <name evidence="1" type="ORF">SDC9_189149</name>
</gene>
<dbReference type="Gene3D" id="3.40.50.1000">
    <property type="entry name" value="HAD superfamily/HAD-like"/>
    <property type="match status" value="1"/>
</dbReference>
<dbReference type="InterPro" id="IPR023214">
    <property type="entry name" value="HAD_sf"/>
</dbReference>
<name>A0A645HRC2_9ZZZZ</name>
<keyword evidence="1" id="KW-0378">Hydrolase</keyword>
<dbReference type="AlphaFoldDB" id="A0A645HRC2"/>
<dbReference type="PANTHER" id="PTHR43434">
    <property type="entry name" value="PHOSPHOGLYCOLATE PHOSPHATASE"/>
    <property type="match status" value="1"/>
</dbReference>